<comment type="similarity">
    <text evidence="2">Belongs to the UTP6 family.</text>
</comment>
<dbReference type="SUPFAM" id="SSF48452">
    <property type="entry name" value="TPR-like"/>
    <property type="match status" value="2"/>
</dbReference>
<organism evidence="8 9">
    <name type="scientific">Acanthisitta chloris</name>
    <name type="common">rifleman</name>
    <dbReference type="NCBI Taxonomy" id="57068"/>
    <lineage>
        <taxon>Eukaryota</taxon>
        <taxon>Metazoa</taxon>
        <taxon>Chordata</taxon>
        <taxon>Craniata</taxon>
        <taxon>Vertebrata</taxon>
        <taxon>Euteleostomi</taxon>
        <taxon>Archelosauria</taxon>
        <taxon>Archosauria</taxon>
        <taxon>Dinosauria</taxon>
        <taxon>Saurischia</taxon>
        <taxon>Theropoda</taxon>
        <taxon>Coelurosauria</taxon>
        <taxon>Aves</taxon>
        <taxon>Neognathae</taxon>
        <taxon>Neoaves</taxon>
        <taxon>Telluraves</taxon>
        <taxon>Australaves</taxon>
        <taxon>Passeriformes</taxon>
        <taxon>Acanthisittidae</taxon>
        <taxon>Acanthisitta</taxon>
    </lineage>
</organism>
<dbReference type="EMBL" id="KK830107">
    <property type="protein sequence ID" value="KFP75876.1"/>
    <property type="molecule type" value="Genomic_DNA"/>
</dbReference>
<evidence type="ECO:0000256" key="5">
    <source>
        <dbReference type="ARBA" id="ARBA00023242"/>
    </source>
</evidence>
<evidence type="ECO:0000313" key="9">
    <source>
        <dbReference type="Proteomes" id="UP000053537"/>
    </source>
</evidence>
<keyword evidence="9" id="KW-1185">Reference proteome</keyword>
<keyword evidence="5" id="KW-0539">Nucleus</keyword>
<evidence type="ECO:0000256" key="3">
    <source>
        <dbReference type="ARBA" id="ARBA00022552"/>
    </source>
</evidence>
<evidence type="ECO:0000256" key="2">
    <source>
        <dbReference type="ARBA" id="ARBA00010734"/>
    </source>
</evidence>
<dbReference type="InterPro" id="IPR055347">
    <property type="entry name" value="UTP6_N"/>
</dbReference>
<dbReference type="InterPro" id="IPR011990">
    <property type="entry name" value="TPR-like_helical_dom_sf"/>
</dbReference>
<evidence type="ECO:0000313" key="8">
    <source>
        <dbReference type="EMBL" id="KFP75876.1"/>
    </source>
</evidence>
<dbReference type="Proteomes" id="UP000053537">
    <property type="component" value="Unassembled WGS sequence"/>
</dbReference>
<keyword evidence="3" id="KW-0698">rRNA processing</keyword>
<reference evidence="8 9" key="1">
    <citation type="submission" date="2014-04" db="EMBL/GenBank/DDBJ databases">
        <title>Genome evolution of avian class.</title>
        <authorList>
            <person name="Zhang G."/>
            <person name="Li C."/>
        </authorList>
    </citation>
    <scope>NUCLEOTIDE SEQUENCE [LARGE SCALE GENOMIC DNA]</scope>
    <source>
        <strain evidence="8">BGI_N310</strain>
    </source>
</reference>
<dbReference type="FunFam" id="1.25.40.10:FF:001123">
    <property type="entry name" value="UTP6 small subunit processome component"/>
    <property type="match status" value="1"/>
</dbReference>
<dbReference type="PANTHER" id="PTHR23271">
    <property type="entry name" value="HEPATOCELLULAR CARCINOMA-ASSOCIATED ANTIGEN 66"/>
    <property type="match status" value="1"/>
</dbReference>
<feature type="domain" description="U3 small nucleolar RNA-associated protein 6 N-terminal" evidence="6">
    <location>
        <begin position="1"/>
        <end position="61"/>
    </location>
</feature>
<dbReference type="InterPro" id="IPR003107">
    <property type="entry name" value="HAT"/>
</dbReference>
<dbReference type="Pfam" id="PF08640">
    <property type="entry name" value="U3_assoc_6"/>
    <property type="match status" value="1"/>
</dbReference>
<protein>
    <submittedName>
        <fullName evidence="8">U3 small nucleolar RNA-associated protein 6</fullName>
    </submittedName>
</protein>
<dbReference type="Gene3D" id="1.25.40.10">
    <property type="entry name" value="Tetratricopeptide repeat domain"/>
    <property type="match status" value="3"/>
</dbReference>
<proteinExistence type="inferred from homology"/>
<evidence type="ECO:0000259" key="7">
    <source>
        <dbReference type="Pfam" id="PF24892"/>
    </source>
</evidence>
<dbReference type="SMART" id="SM00386">
    <property type="entry name" value="HAT"/>
    <property type="match status" value="6"/>
</dbReference>
<dbReference type="Pfam" id="PF24892">
    <property type="entry name" value="UTP6_C"/>
    <property type="match status" value="1"/>
</dbReference>
<feature type="domain" description="U3 small nucleolar RNA-associated protein 6 homolog C-terminal" evidence="7">
    <location>
        <begin position="277"/>
        <end position="548"/>
    </location>
</feature>
<feature type="non-terminal residue" evidence="8">
    <location>
        <position position="1"/>
    </location>
</feature>
<evidence type="ECO:0000256" key="4">
    <source>
        <dbReference type="ARBA" id="ARBA00022737"/>
    </source>
</evidence>
<dbReference type="GO" id="GO:0030515">
    <property type="term" value="F:snoRNA binding"/>
    <property type="evidence" value="ECO:0007669"/>
    <property type="project" value="InterPro"/>
</dbReference>
<dbReference type="PANTHER" id="PTHR23271:SF1">
    <property type="entry name" value="U3 SMALL NUCLEOLAR RNA-ASSOCIATED PROTEIN 6 HOMOLOG"/>
    <property type="match status" value="1"/>
</dbReference>
<evidence type="ECO:0000256" key="1">
    <source>
        <dbReference type="ARBA" id="ARBA00004604"/>
    </source>
</evidence>
<dbReference type="GO" id="GO:0034388">
    <property type="term" value="C:Pwp2p-containing subcomplex of 90S preribosome"/>
    <property type="evidence" value="ECO:0007669"/>
    <property type="project" value="TreeGrafter"/>
</dbReference>
<feature type="non-terminal residue" evidence="8">
    <location>
        <position position="568"/>
    </location>
</feature>
<dbReference type="GO" id="GO:0000462">
    <property type="term" value="P:maturation of SSU-rRNA from tricistronic rRNA transcript (SSU-rRNA, 5.8S rRNA, LSU-rRNA)"/>
    <property type="evidence" value="ECO:0007669"/>
    <property type="project" value="InterPro"/>
</dbReference>
<evidence type="ECO:0000259" key="6">
    <source>
        <dbReference type="Pfam" id="PF08640"/>
    </source>
</evidence>
<accession>A0A091MMF5</accession>
<keyword evidence="4" id="KW-0677">Repeat</keyword>
<dbReference type="InterPro" id="IPR056907">
    <property type="entry name" value="UTP6_C"/>
</dbReference>
<sequence length="568" mass="67357">RAVLRKASALEYKIQRRALRKEDFIAYIQYEINLLELIKKRRARIGYSFKKDEIELSILHRVHSLFNRATGKWKDDVQLWLSHVAFCKQWNSKHQLSKVFSTMLAIHSNKPALWIMAAKWEMETQLSSESARHLFLRALRFHPECPKLYQEYFRMELMHAEKQRKEKKEFEQAKMDLGEFSYSEEILNGEMARIVYREATQKIKGVEFQLALLSIAKLFDFTQDLQKEILESLQTQFAAEPLTWDHMARRELELGPQQHTQHTTKQKKVSEMAQREERCCAVFEEAVRAVPTENMWKCFITFCLERYNRKTNSEELKQKRLERTLSVFSKAHESNLLPEALYKQWLQLLLESNLPEKAVEVAEAATRCSSLSVEMWHMRLQVLIQLQREDVTQCFEEAIKHLKSKGTLPLWTLWVEWSEGTNTKEDTQALYQVLGYSNSASMTVLDWTYRNGGYKKVKRLFTSLCENRPLSLDFFRKMIQIEKKQESCKMLHLREYYERALREFGSTDTELHFSFQDLWLDYIKEELSHPQGKPENCGSIHWRAMKMLQGDLVEDFVSKYTLLQTGHL</sequence>
<dbReference type="GO" id="GO:0032040">
    <property type="term" value="C:small-subunit processome"/>
    <property type="evidence" value="ECO:0007669"/>
    <property type="project" value="TreeGrafter"/>
</dbReference>
<gene>
    <name evidence="8" type="ORF">N310_08539</name>
</gene>
<comment type="subcellular location">
    <subcellularLocation>
        <location evidence="1">Nucleus</location>
        <location evidence="1">Nucleolus</location>
    </subcellularLocation>
</comment>
<dbReference type="AlphaFoldDB" id="A0A091MMF5"/>
<name>A0A091MMF5_9PASS</name>
<dbReference type="InterPro" id="IPR013949">
    <property type="entry name" value="Utp6"/>
</dbReference>